<gene>
    <name evidence="4" type="ORF">CLV93_101333</name>
    <name evidence="3" type="ORF">JCM18694_02420</name>
</gene>
<dbReference type="OrthoDB" id="9772349at2"/>
<protein>
    <submittedName>
        <fullName evidence="3 4">Heptosyltransferase</fullName>
    </submittedName>
</protein>
<evidence type="ECO:0000256" key="1">
    <source>
        <dbReference type="ARBA" id="ARBA00022676"/>
    </source>
</evidence>
<proteinExistence type="predicted"/>
<dbReference type="Proteomes" id="UP000240621">
    <property type="component" value="Unassembled WGS sequence"/>
</dbReference>
<keyword evidence="2 4" id="KW-0808">Transferase</keyword>
<dbReference type="Proteomes" id="UP000396862">
    <property type="component" value="Unassembled WGS sequence"/>
</dbReference>
<comment type="caution">
    <text evidence="4">The sequence shown here is derived from an EMBL/GenBank/DDBJ whole genome shotgun (WGS) entry which is preliminary data.</text>
</comment>
<dbReference type="PANTHER" id="PTHR30160">
    <property type="entry name" value="TETRAACYLDISACCHARIDE 4'-KINASE-RELATED"/>
    <property type="match status" value="1"/>
</dbReference>
<dbReference type="GO" id="GO:0008713">
    <property type="term" value="F:ADP-heptose-lipopolysaccharide heptosyltransferase activity"/>
    <property type="evidence" value="ECO:0007669"/>
    <property type="project" value="TreeGrafter"/>
</dbReference>
<dbReference type="Gene3D" id="3.40.50.2000">
    <property type="entry name" value="Glycogen Phosphorylase B"/>
    <property type="match status" value="2"/>
</dbReference>
<dbReference type="SUPFAM" id="SSF53756">
    <property type="entry name" value="UDP-Glycosyltransferase/glycogen phosphorylase"/>
    <property type="match status" value="1"/>
</dbReference>
<accession>A0A2P8CK83</accession>
<dbReference type="AlphaFoldDB" id="A0A2P8CK83"/>
<name>A0A2P8CK83_9BACT</name>
<dbReference type="Pfam" id="PF01075">
    <property type="entry name" value="Glyco_transf_9"/>
    <property type="match status" value="1"/>
</dbReference>
<evidence type="ECO:0000313" key="3">
    <source>
        <dbReference type="EMBL" id="GET19996.1"/>
    </source>
</evidence>
<evidence type="ECO:0000256" key="2">
    <source>
        <dbReference type="ARBA" id="ARBA00022679"/>
    </source>
</evidence>
<reference evidence="4 5" key="1">
    <citation type="submission" date="2018-03" db="EMBL/GenBank/DDBJ databases">
        <title>Genomic Encyclopedia of Archaeal and Bacterial Type Strains, Phase II (KMG-II): from individual species to whole genera.</title>
        <authorList>
            <person name="Goeker M."/>
        </authorList>
    </citation>
    <scope>NUCLEOTIDE SEQUENCE [LARGE SCALE GENOMIC DNA]</scope>
    <source>
        <strain evidence="4 5">DSM 27267</strain>
    </source>
</reference>
<organism evidence="4 5">
    <name type="scientific">Prolixibacter denitrificans</name>
    <dbReference type="NCBI Taxonomy" id="1541063"/>
    <lineage>
        <taxon>Bacteria</taxon>
        <taxon>Pseudomonadati</taxon>
        <taxon>Bacteroidota</taxon>
        <taxon>Bacteroidia</taxon>
        <taxon>Marinilabiliales</taxon>
        <taxon>Prolixibacteraceae</taxon>
        <taxon>Prolixibacter</taxon>
    </lineage>
</organism>
<sequence>MKLKILVIQQKRIGDVLLGTVICNQLRKMYPEAQIDYMVYAFTREMAENNPNIDNIVVFNDSDRKVGNLLKFAWKIRKAKYDIVIDAYTKMDSWVTTRLSGAKKRISYKKFGRGLYYNILVDKHSRPASIAGPVIEERLALLEPLKKEGIEYDPYPRLYLTDEEKAEGKQLLEEAGVDLEKEIIVAGIYGSVENKTYPEDYMLAVIKHLMENYSAQIILNYFPNQKDAARAFAEKLGHPELVFSGLTGKSLRELAKIVTHADAYIGNDCGHTNLAKALEIPTFTIFSPFIARESWGIFDDGKKNLSVHLNDFKPELIQGKPYKLLKQESSGLYRDFLPEMVIGKLDTYLQGLNIS</sequence>
<reference evidence="3 6" key="2">
    <citation type="submission" date="2019-10" db="EMBL/GenBank/DDBJ databases">
        <title>Prolixibacter strains distinguished by the presence of nitrate reductase genes were adept at nitrate-dependent anaerobic corrosion of metallic iron and carbon steel.</title>
        <authorList>
            <person name="Iino T."/>
            <person name="Shono N."/>
            <person name="Ito K."/>
            <person name="Nakamura R."/>
            <person name="Sueoka K."/>
            <person name="Harayama S."/>
            <person name="Ohkuma M."/>
        </authorList>
    </citation>
    <scope>NUCLEOTIDE SEQUENCE [LARGE SCALE GENOMIC DNA]</scope>
    <source>
        <strain evidence="3 6">MIC1-1</strain>
    </source>
</reference>
<dbReference type="PANTHER" id="PTHR30160:SF7">
    <property type="entry name" value="ADP-HEPTOSE--LPS HEPTOSYLTRANSFERASE 2"/>
    <property type="match status" value="1"/>
</dbReference>
<keyword evidence="1" id="KW-0328">Glycosyltransferase</keyword>
<keyword evidence="6" id="KW-1185">Reference proteome</keyword>
<dbReference type="EMBL" id="PYGC01000001">
    <property type="protein sequence ID" value="PSK85377.1"/>
    <property type="molecule type" value="Genomic_DNA"/>
</dbReference>
<dbReference type="CDD" id="cd03789">
    <property type="entry name" value="GT9_LPS_heptosyltransferase"/>
    <property type="match status" value="1"/>
</dbReference>
<dbReference type="InterPro" id="IPR002201">
    <property type="entry name" value="Glyco_trans_9"/>
</dbReference>
<dbReference type="GO" id="GO:0005829">
    <property type="term" value="C:cytosol"/>
    <property type="evidence" value="ECO:0007669"/>
    <property type="project" value="TreeGrafter"/>
</dbReference>
<dbReference type="RefSeq" id="WP_106540427.1">
    <property type="nucleotide sequence ID" value="NZ_BLAU01000001.1"/>
</dbReference>
<dbReference type="EMBL" id="BLAU01000001">
    <property type="protein sequence ID" value="GET19996.1"/>
    <property type="molecule type" value="Genomic_DNA"/>
</dbReference>
<evidence type="ECO:0000313" key="4">
    <source>
        <dbReference type="EMBL" id="PSK85377.1"/>
    </source>
</evidence>
<dbReference type="InterPro" id="IPR051199">
    <property type="entry name" value="LPS_LOS_Heptosyltrfase"/>
</dbReference>
<dbReference type="GO" id="GO:0009244">
    <property type="term" value="P:lipopolysaccharide core region biosynthetic process"/>
    <property type="evidence" value="ECO:0007669"/>
    <property type="project" value="TreeGrafter"/>
</dbReference>
<evidence type="ECO:0000313" key="6">
    <source>
        <dbReference type="Proteomes" id="UP000396862"/>
    </source>
</evidence>
<evidence type="ECO:0000313" key="5">
    <source>
        <dbReference type="Proteomes" id="UP000240621"/>
    </source>
</evidence>